<dbReference type="RefSeq" id="WP_164649333.1">
    <property type="nucleotide sequence ID" value="NZ_CP047475.1"/>
</dbReference>
<keyword evidence="2" id="KW-1185">Reference proteome</keyword>
<evidence type="ECO:0000313" key="1">
    <source>
        <dbReference type="EMBL" id="QIA64428.1"/>
    </source>
</evidence>
<accession>A0A7Z2YEG8</accession>
<dbReference type="InterPro" id="IPR029044">
    <property type="entry name" value="Nucleotide-diphossugar_trans"/>
</dbReference>
<dbReference type="EMBL" id="CP047475">
    <property type="protein sequence ID" value="QIA64428.1"/>
    <property type="molecule type" value="Genomic_DNA"/>
</dbReference>
<proteinExistence type="predicted"/>
<dbReference type="SUPFAM" id="SSF53448">
    <property type="entry name" value="Nucleotide-diphospho-sugar transferases"/>
    <property type="match status" value="1"/>
</dbReference>
<dbReference type="Proteomes" id="UP000464262">
    <property type="component" value="Chromosome 1"/>
</dbReference>
<dbReference type="KEGG" id="vas:GT360_13420"/>
<evidence type="ECO:0008006" key="3">
    <source>
        <dbReference type="Google" id="ProtNLM"/>
    </source>
</evidence>
<name>A0A7Z2YEG8_9VIBR</name>
<evidence type="ECO:0000313" key="2">
    <source>
        <dbReference type="Proteomes" id="UP000464262"/>
    </source>
</evidence>
<reference evidence="1 2" key="1">
    <citation type="submission" date="2020-01" db="EMBL/GenBank/DDBJ databases">
        <title>Whole genome and functional gene identification of agarase of Vibrio HN897.</title>
        <authorList>
            <person name="Liu Y."/>
            <person name="Zhao Z."/>
        </authorList>
    </citation>
    <scope>NUCLEOTIDE SEQUENCE [LARGE SCALE GENOMIC DNA]</scope>
    <source>
        <strain evidence="1 2">HN897</strain>
    </source>
</reference>
<sequence length="289" mass="33166">MKFFSKLVFYFVSMIHQLYYYVVNRLTSKSINLDPKSKYSISLTSYGERLNTVYLTIESLAKQVCAPVSITLWLSKEDISPEEIPRSLKRLKSRGLDIKFIDENIRSYKKLYYEYIEKKESVSFIMTADDDVFYPSWLGQLALEQASINSQSVVCFRSHLMRFTSTGDILPYTQWEKCQGTVEDRQDVFPTGVGSVLYPTGALVNLDSHRAAFLEHAPYADDVWFKACTLKNGYTSTNVGHNLEHFYCVLSKQRKGLEKVNIGEGKNDTQLKATMSYFGLTSNDFGYDD</sequence>
<organism evidence="1 2">
    <name type="scientific">Vibrio astriarenae</name>
    <dbReference type="NCBI Taxonomy" id="1481923"/>
    <lineage>
        <taxon>Bacteria</taxon>
        <taxon>Pseudomonadati</taxon>
        <taxon>Pseudomonadota</taxon>
        <taxon>Gammaproteobacteria</taxon>
        <taxon>Vibrionales</taxon>
        <taxon>Vibrionaceae</taxon>
        <taxon>Vibrio</taxon>
    </lineage>
</organism>
<dbReference type="AlphaFoldDB" id="A0A7Z2YEG8"/>
<protein>
    <recommendedName>
        <fullName evidence="3">Glycosyltransferase</fullName>
    </recommendedName>
</protein>
<gene>
    <name evidence="1" type="ORF">GT360_13420</name>
</gene>